<feature type="binding site" evidence="9">
    <location>
        <position position="228"/>
    </location>
    <ligand>
        <name>Mg(2+)</name>
        <dbReference type="ChEBI" id="CHEBI:18420"/>
        <label>2</label>
    </ligand>
</feature>
<dbReference type="GO" id="GO:0005829">
    <property type="term" value="C:cytosol"/>
    <property type="evidence" value="ECO:0007669"/>
    <property type="project" value="TreeGrafter"/>
</dbReference>
<dbReference type="Pfam" id="PF00591">
    <property type="entry name" value="Glycos_transf_3"/>
    <property type="match status" value="1"/>
</dbReference>
<comment type="similarity">
    <text evidence="8">In the C-terminal section; belongs to the anthranilate phosphoribosyltransferase family.</text>
</comment>
<comment type="caution">
    <text evidence="9">Lacks conserved residue(s) required for the propagation of feature annotation.</text>
</comment>
<keyword evidence="5 9" id="KW-0822">Tryptophan biosynthesis</keyword>
<feature type="binding site" evidence="9">
    <location>
        <position position="122"/>
    </location>
    <ligand>
        <name>5-phospho-alpha-D-ribose 1-diphosphate</name>
        <dbReference type="ChEBI" id="CHEBI:58017"/>
    </ligand>
</feature>
<dbReference type="Pfam" id="PF02885">
    <property type="entry name" value="Glycos_trans_3N"/>
    <property type="match status" value="1"/>
</dbReference>
<proteinExistence type="inferred from homology"/>
<evidence type="ECO:0000256" key="2">
    <source>
        <dbReference type="ARBA" id="ARBA00022605"/>
    </source>
</evidence>
<dbReference type="GO" id="GO:0000287">
    <property type="term" value="F:magnesium ion binding"/>
    <property type="evidence" value="ECO:0007669"/>
    <property type="project" value="UniProtKB-UniRule"/>
</dbReference>
<feature type="binding site" evidence="9">
    <location>
        <begin position="92"/>
        <end position="95"/>
    </location>
    <ligand>
        <name>5-phospho-alpha-D-ribose 1-diphosphate</name>
        <dbReference type="ChEBI" id="CHEBI:58017"/>
    </ligand>
</feature>
<evidence type="ECO:0000256" key="8">
    <source>
        <dbReference type="ARBA" id="ARBA00061188"/>
    </source>
</evidence>
<evidence type="ECO:0000259" key="11">
    <source>
        <dbReference type="Pfam" id="PF02885"/>
    </source>
</evidence>
<keyword evidence="9" id="KW-0479">Metal-binding</keyword>
<dbReference type="InterPro" id="IPR005940">
    <property type="entry name" value="Anthranilate_Pribosyl_Tfrase"/>
</dbReference>
<dbReference type="InterPro" id="IPR017459">
    <property type="entry name" value="Glycosyl_Trfase_fam3_N_dom"/>
</dbReference>
<dbReference type="SUPFAM" id="SSF52418">
    <property type="entry name" value="Nucleoside phosphorylase/phosphoribosyltransferase catalytic domain"/>
    <property type="match status" value="1"/>
</dbReference>
<keyword evidence="6 9" id="KW-0057">Aromatic amino acid biosynthesis</keyword>
<evidence type="ECO:0000256" key="6">
    <source>
        <dbReference type="ARBA" id="ARBA00023141"/>
    </source>
</evidence>
<dbReference type="FunFam" id="3.40.1030.10:FF:000002">
    <property type="entry name" value="Anthranilate phosphoribosyltransferase"/>
    <property type="match status" value="1"/>
</dbReference>
<feature type="binding site" evidence="9">
    <location>
        <position position="82"/>
    </location>
    <ligand>
        <name>anthranilate</name>
        <dbReference type="ChEBI" id="CHEBI:16567"/>
        <label>1</label>
    </ligand>
</feature>
<evidence type="ECO:0000256" key="9">
    <source>
        <dbReference type="HAMAP-Rule" id="MF_00211"/>
    </source>
</evidence>
<dbReference type="RefSeq" id="WP_076347640.1">
    <property type="nucleotide sequence ID" value="NZ_FTOO01000008.1"/>
</dbReference>
<dbReference type="SUPFAM" id="SSF47648">
    <property type="entry name" value="Nucleoside phosphorylase/phosphoribosyltransferase N-terminal domain"/>
    <property type="match status" value="1"/>
</dbReference>
<dbReference type="Gene3D" id="3.40.1030.10">
    <property type="entry name" value="Nucleoside phosphorylase/phosphoribosyltransferase catalytic domain"/>
    <property type="match status" value="1"/>
</dbReference>
<keyword evidence="2 9" id="KW-0028">Amino-acid biosynthesis</keyword>
<dbReference type="AlphaFoldDB" id="A0A1N7NDP0"/>
<dbReference type="NCBIfam" id="TIGR01245">
    <property type="entry name" value="trpD"/>
    <property type="match status" value="1"/>
</dbReference>
<evidence type="ECO:0000256" key="4">
    <source>
        <dbReference type="ARBA" id="ARBA00022679"/>
    </source>
</evidence>
<dbReference type="GO" id="GO:0000162">
    <property type="term" value="P:L-tryptophan biosynthetic process"/>
    <property type="evidence" value="ECO:0007669"/>
    <property type="project" value="UniProtKB-UniRule"/>
</dbReference>
<gene>
    <name evidence="9" type="primary">trpD</name>
    <name evidence="12" type="ORF">SAMN05421799_10846</name>
</gene>
<dbReference type="PANTHER" id="PTHR43285:SF2">
    <property type="entry name" value="ANTHRANILATE PHOSPHORIBOSYLTRANSFERASE"/>
    <property type="match status" value="1"/>
</dbReference>
<dbReference type="EC" id="2.4.2.18" evidence="9"/>
<feature type="binding site" evidence="9">
    <location>
        <position position="168"/>
    </location>
    <ligand>
        <name>anthranilate</name>
        <dbReference type="ChEBI" id="CHEBI:16567"/>
        <label>2</label>
    </ligand>
</feature>
<organism evidence="12 13">
    <name type="scientific">Alicyclobacillus vulcanalis</name>
    <dbReference type="NCBI Taxonomy" id="252246"/>
    <lineage>
        <taxon>Bacteria</taxon>
        <taxon>Bacillati</taxon>
        <taxon>Bacillota</taxon>
        <taxon>Bacilli</taxon>
        <taxon>Bacillales</taxon>
        <taxon>Alicyclobacillaceae</taxon>
        <taxon>Alicyclobacillus</taxon>
    </lineage>
</organism>
<keyword evidence="13" id="KW-1185">Reference proteome</keyword>
<dbReference type="Gene3D" id="1.20.970.10">
    <property type="entry name" value="Transferase, Pyrimidine Nucleoside Phosphorylase, Chain C"/>
    <property type="match status" value="1"/>
</dbReference>
<feature type="domain" description="Glycosyl transferase family 3 N-terminal" evidence="11">
    <location>
        <begin position="7"/>
        <end position="68"/>
    </location>
</feature>
<sequence>MQDLVRETLGAVVSGKIMDEKTAESFLEAWMDGHVSPIQAAAVVSVMAHRGEKASEIAGFARAMRSHAVRLQAPEEALDTCGTGGDGKDTFNISTAVAFVAAAAGIPVAKHGNRAASSRSGSADVLQALGAVIDLPVSASETLLQTVGLCFLFAQVYHPAMKAAAQVRKELGFRTIFNILGPLTNPAGAKRQVLGVFQPQLVSIVGEALASLGSKHALVVHGAGGLDELSLAGPSLVAEVKDGIVRTYEVAPEDVGLAAAPIEAVRGGTPEENAAIVRGVLCGEERGPKRDIVLYNAGAALYVGGRAASIEEGVQLAAHIIDDGRALATLDAFVDGSQKLAGAKEAVSS</sequence>
<dbReference type="InterPro" id="IPR000312">
    <property type="entry name" value="Glycosyl_Trfase_fam3"/>
</dbReference>
<dbReference type="InterPro" id="IPR036320">
    <property type="entry name" value="Glycosyl_Trfase_fam3_N_dom_sf"/>
</dbReference>
<comment type="subunit">
    <text evidence="9">Homodimer.</text>
</comment>
<evidence type="ECO:0000259" key="10">
    <source>
        <dbReference type="Pfam" id="PF00591"/>
    </source>
</evidence>
<comment type="function">
    <text evidence="9">Catalyzes the transfer of the phosphoribosyl group of 5-phosphorylribose-1-pyrophosphate (PRPP) to anthranilate to yield N-(5'-phosphoribosyl)-anthranilate (PRA).</text>
</comment>
<evidence type="ECO:0000256" key="3">
    <source>
        <dbReference type="ARBA" id="ARBA00022676"/>
    </source>
</evidence>
<evidence type="ECO:0000256" key="5">
    <source>
        <dbReference type="ARBA" id="ARBA00022822"/>
    </source>
</evidence>
<dbReference type="HAMAP" id="MF_00211">
    <property type="entry name" value="TrpD"/>
    <property type="match status" value="1"/>
</dbReference>
<keyword evidence="9" id="KW-0460">Magnesium</keyword>
<accession>A0A1N7NDP0</accession>
<dbReference type="GO" id="GO:0004048">
    <property type="term" value="F:anthranilate phosphoribosyltransferase activity"/>
    <property type="evidence" value="ECO:0007669"/>
    <property type="project" value="UniProtKB-UniRule"/>
</dbReference>
<feature type="binding site" evidence="9">
    <location>
        <position position="94"/>
    </location>
    <ligand>
        <name>Mg(2+)</name>
        <dbReference type="ChEBI" id="CHEBI:18420"/>
        <label>1</label>
    </ligand>
</feature>
<feature type="binding site" evidence="9">
    <location>
        <begin position="85"/>
        <end position="86"/>
    </location>
    <ligand>
        <name>5-phospho-alpha-D-ribose 1-diphosphate</name>
        <dbReference type="ChEBI" id="CHEBI:58017"/>
    </ligand>
</feature>
<feature type="binding site" evidence="9">
    <location>
        <position position="82"/>
    </location>
    <ligand>
        <name>5-phospho-alpha-D-ribose 1-diphosphate</name>
        <dbReference type="ChEBI" id="CHEBI:58017"/>
    </ligand>
</feature>
<evidence type="ECO:0000313" key="12">
    <source>
        <dbReference type="EMBL" id="SIS96475.1"/>
    </source>
</evidence>
<feature type="binding site" evidence="9">
    <location>
        <begin position="110"/>
        <end position="118"/>
    </location>
    <ligand>
        <name>5-phospho-alpha-D-ribose 1-diphosphate</name>
        <dbReference type="ChEBI" id="CHEBI:58017"/>
    </ligand>
</feature>
<keyword evidence="4 9" id="KW-0808">Transferase</keyword>
<protein>
    <recommendedName>
        <fullName evidence="9">Anthranilate phosphoribosyltransferase</fullName>
        <ecNumber evidence="9">2.4.2.18</ecNumber>
    </recommendedName>
</protein>
<dbReference type="UniPathway" id="UPA00035">
    <property type="reaction ID" value="UER00041"/>
</dbReference>
<feature type="domain" description="Glycosyl transferase family 3" evidence="10">
    <location>
        <begin position="76"/>
        <end position="327"/>
    </location>
</feature>
<comment type="pathway">
    <text evidence="1 9">Amino-acid biosynthesis; L-tryptophan biosynthesis; L-tryptophan from chorismate: step 2/5.</text>
</comment>
<feature type="binding site" evidence="9">
    <location>
        <position position="90"/>
    </location>
    <ligand>
        <name>5-phospho-alpha-D-ribose 1-diphosphate</name>
        <dbReference type="ChEBI" id="CHEBI:58017"/>
    </ligand>
</feature>
<feature type="binding site" evidence="9">
    <location>
        <position position="113"/>
    </location>
    <ligand>
        <name>anthranilate</name>
        <dbReference type="ChEBI" id="CHEBI:16567"/>
        <label>1</label>
    </ligand>
</feature>
<dbReference type="InterPro" id="IPR035902">
    <property type="entry name" value="Nuc_phospho_transferase"/>
</dbReference>
<feature type="binding site" evidence="9">
    <location>
        <position position="228"/>
    </location>
    <ligand>
        <name>Mg(2+)</name>
        <dbReference type="ChEBI" id="CHEBI:18420"/>
        <label>1</label>
    </ligand>
</feature>
<feature type="binding site" evidence="9">
    <location>
        <position position="227"/>
    </location>
    <ligand>
        <name>Mg(2+)</name>
        <dbReference type="ChEBI" id="CHEBI:18420"/>
        <label>2</label>
    </ligand>
</feature>
<dbReference type="PANTHER" id="PTHR43285">
    <property type="entry name" value="ANTHRANILATE PHOSPHORIBOSYLTRANSFERASE"/>
    <property type="match status" value="1"/>
</dbReference>
<comment type="catalytic activity">
    <reaction evidence="7 9">
        <text>N-(5-phospho-beta-D-ribosyl)anthranilate + diphosphate = 5-phospho-alpha-D-ribose 1-diphosphate + anthranilate</text>
        <dbReference type="Rhea" id="RHEA:11768"/>
        <dbReference type="ChEBI" id="CHEBI:16567"/>
        <dbReference type="ChEBI" id="CHEBI:18277"/>
        <dbReference type="ChEBI" id="CHEBI:33019"/>
        <dbReference type="ChEBI" id="CHEBI:58017"/>
        <dbReference type="EC" id="2.4.2.18"/>
    </reaction>
</comment>
<dbReference type="STRING" id="252246.SAMN05421799_10846"/>
<reference evidence="13" key="1">
    <citation type="submission" date="2017-01" db="EMBL/GenBank/DDBJ databases">
        <authorList>
            <person name="Varghese N."/>
            <person name="Submissions S."/>
        </authorList>
    </citation>
    <scope>NUCLEOTIDE SEQUENCE [LARGE SCALE GENOMIC DNA]</scope>
    <source>
        <strain evidence="13">DSM 16176</strain>
    </source>
</reference>
<dbReference type="Proteomes" id="UP000186156">
    <property type="component" value="Unassembled WGS sequence"/>
</dbReference>
<dbReference type="EMBL" id="FTOO01000008">
    <property type="protein sequence ID" value="SIS96475.1"/>
    <property type="molecule type" value="Genomic_DNA"/>
</dbReference>
<keyword evidence="3 9" id="KW-0328">Glycosyltransferase</keyword>
<comment type="similarity">
    <text evidence="9">Belongs to the anthranilate phosphoribosyltransferase family.</text>
</comment>
<dbReference type="OrthoDB" id="9806430at2"/>
<name>A0A1N7NDP0_9BACL</name>
<evidence type="ECO:0000256" key="1">
    <source>
        <dbReference type="ARBA" id="ARBA00004907"/>
    </source>
</evidence>
<evidence type="ECO:0000256" key="7">
    <source>
        <dbReference type="ARBA" id="ARBA00052328"/>
    </source>
</evidence>
<comment type="cofactor">
    <cofactor evidence="9">
        <name>Mg(2+)</name>
        <dbReference type="ChEBI" id="CHEBI:18420"/>
    </cofactor>
    <text evidence="9">Binds 2 magnesium ions per monomer.</text>
</comment>
<evidence type="ECO:0000313" key="13">
    <source>
        <dbReference type="Proteomes" id="UP000186156"/>
    </source>
</evidence>